<keyword evidence="3" id="KW-1185">Reference proteome</keyword>
<dbReference type="Gene3D" id="3.40.50.1820">
    <property type="entry name" value="alpha/beta hydrolase"/>
    <property type="match status" value="1"/>
</dbReference>
<dbReference type="InterPro" id="IPR000639">
    <property type="entry name" value="Epox_hydrolase-like"/>
</dbReference>
<feature type="domain" description="AB hydrolase-1" evidence="1">
    <location>
        <begin position="24"/>
        <end position="254"/>
    </location>
</feature>
<dbReference type="Pfam" id="PF12697">
    <property type="entry name" value="Abhydrolase_6"/>
    <property type="match status" value="1"/>
</dbReference>
<organism evidence="2 3">
    <name type="scientific">Weissella diestrammenae</name>
    <dbReference type="NCBI Taxonomy" id="1162633"/>
    <lineage>
        <taxon>Bacteria</taxon>
        <taxon>Bacillati</taxon>
        <taxon>Bacillota</taxon>
        <taxon>Bacilli</taxon>
        <taxon>Lactobacillales</taxon>
        <taxon>Lactobacillaceae</taxon>
        <taxon>Weissella</taxon>
    </lineage>
</organism>
<evidence type="ECO:0000313" key="2">
    <source>
        <dbReference type="EMBL" id="QNN75414.1"/>
    </source>
</evidence>
<dbReference type="PANTHER" id="PTHR43798">
    <property type="entry name" value="MONOACYLGLYCEROL LIPASE"/>
    <property type="match status" value="1"/>
</dbReference>
<protein>
    <submittedName>
        <fullName evidence="2">Alpha/beta hydrolase</fullName>
    </submittedName>
</protein>
<dbReference type="InterPro" id="IPR029058">
    <property type="entry name" value="AB_hydrolase_fold"/>
</dbReference>
<evidence type="ECO:0000313" key="3">
    <source>
        <dbReference type="Proteomes" id="UP000515800"/>
    </source>
</evidence>
<dbReference type="RefSeq" id="WP_187529247.1">
    <property type="nucleotide sequence ID" value="NZ_CP060724.1"/>
</dbReference>
<dbReference type="InterPro" id="IPR000073">
    <property type="entry name" value="AB_hydrolase_1"/>
</dbReference>
<dbReference type="KEGG" id="wdi:H9L19_00470"/>
<dbReference type="AlphaFoldDB" id="A0A7G9T5N9"/>
<dbReference type="PRINTS" id="PR00412">
    <property type="entry name" value="EPOXHYDRLASE"/>
</dbReference>
<evidence type="ECO:0000259" key="1">
    <source>
        <dbReference type="Pfam" id="PF12697"/>
    </source>
</evidence>
<dbReference type="EMBL" id="CP060724">
    <property type="protein sequence ID" value="QNN75414.1"/>
    <property type="molecule type" value="Genomic_DNA"/>
</dbReference>
<dbReference type="GO" id="GO:0016787">
    <property type="term" value="F:hydrolase activity"/>
    <property type="evidence" value="ECO:0007669"/>
    <property type="project" value="UniProtKB-KW"/>
</dbReference>
<name>A0A7G9T5N9_9LACO</name>
<proteinExistence type="predicted"/>
<dbReference type="Proteomes" id="UP000515800">
    <property type="component" value="Chromosome"/>
</dbReference>
<sequence length="264" mass="30057">MSFFQTNDGVKLHYQVSGQTGIPIVFVGGYTSNIATWAAQIPTFVAAGYRVIRFEFRNHGESQIVDYGLKISRLTMDLQLLIRHLNLKKFVLIGHSMGAMVIGEYMSLFDTGNVLAVVTEDQPPKMLNDATWQSGIADSSFRSIDQIADDFPKQRLIHQPIQPELKQVITSHYQPFDFALNRPLLIDGIVQDWRDSLRIERVPHFFLAGDASPLYPVRHLQDAVALHQRATAEMYTFNSVGHIPHLEQPDEYNRVVLSFLKQLY</sequence>
<dbReference type="SUPFAM" id="SSF53474">
    <property type="entry name" value="alpha/beta-Hydrolases"/>
    <property type="match status" value="1"/>
</dbReference>
<accession>A0A7G9T5N9</accession>
<reference evidence="2 3" key="1">
    <citation type="submission" date="2020-08" db="EMBL/GenBank/DDBJ databases">
        <title>Genome sequence of Weissella diestrammenae KACC 16890T.</title>
        <authorList>
            <person name="Hyun D.-W."/>
            <person name="Bae J.-W."/>
        </authorList>
    </citation>
    <scope>NUCLEOTIDE SEQUENCE [LARGE SCALE GENOMIC DNA]</scope>
    <source>
        <strain evidence="2 3">KACC 16890</strain>
    </source>
</reference>
<keyword evidence="2" id="KW-0378">Hydrolase</keyword>
<gene>
    <name evidence="2" type="ORF">H9L19_00470</name>
</gene>
<dbReference type="InterPro" id="IPR050266">
    <property type="entry name" value="AB_hydrolase_sf"/>
</dbReference>